<accession>G2H2G2</accession>
<dbReference type="EMBL" id="AGCA01000536">
    <property type="protein sequence ID" value="EGY27825.1"/>
    <property type="molecule type" value="Genomic_DNA"/>
</dbReference>
<keyword evidence="2" id="KW-1185">Reference proteome</keyword>
<evidence type="ECO:0000313" key="1">
    <source>
        <dbReference type="EMBL" id="EGY27825.1"/>
    </source>
</evidence>
<dbReference type="AlphaFoldDB" id="G2H2G2"/>
<evidence type="ECO:0000313" key="2">
    <source>
        <dbReference type="Proteomes" id="UP000004116"/>
    </source>
</evidence>
<dbReference type="Proteomes" id="UP000004116">
    <property type="component" value="Unassembled WGS sequence"/>
</dbReference>
<organism evidence="1 2">
    <name type="scientific">Candidatus Regiella insecticola 5.15</name>
    <dbReference type="NCBI Taxonomy" id="1005043"/>
    <lineage>
        <taxon>Bacteria</taxon>
        <taxon>Pseudomonadati</taxon>
        <taxon>Pseudomonadota</taxon>
        <taxon>Gammaproteobacteria</taxon>
        <taxon>Enterobacterales</taxon>
        <taxon>Enterobacteriaceae</taxon>
        <taxon>aphid secondary symbionts</taxon>
        <taxon>Candidatus Regiella</taxon>
    </lineage>
</organism>
<sequence>ALGWSDLAVLLTHDPLILTGDNYADTGGLFSDLLDDNMQW</sequence>
<proteinExistence type="predicted"/>
<gene>
    <name evidence="1" type="ORF">Rin_00022630</name>
</gene>
<comment type="caution">
    <text evidence="1">The sequence shown here is derived from an EMBL/GenBank/DDBJ whole genome shotgun (WGS) entry which is preliminary data.</text>
</comment>
<reference evidence="1 2" key="1">
    <citation type="journal article" date="2012" name="Genome Res.">
        <title>Genomic basis of endosymbiont-conferred protection against an insect parasitoid.</title>
        <authorList>
            <person name="Hansen A.K."/>
            <person name="Vorburger C."/>
            <person name="Moran N.A."/>
        </authorList>
    </citation>
    <scope>NUCLEOTIDE SEQUENCE [LARGE SCALE GENOMIC DNA]</scope>
    <source>
        <strain evidence="2">R5.15</strain>
    </source>
</reference>
<name>G2H2G2_9ENTR</name>
<protein>
    <submittedName>
        <fullName evidence="1">Uncharacterized protein</fullName>
    </submittedName>
</protein>
<feature type="non-terminal residue" evidence="1">
    <location>
        <position position="1"/>
    </location>
</feature>